<dbReference type="EMBL" id="CDGG01000001">
    <property type="protein sequence ID" value="CEI82372.1"/>
    <property type="molecule type" value="Genomic_DNA"/>
</dbReference>
<reference evidence="2 3" key="1">
    <citation type="submission" date="2014-11" db="EMBL/GenBank/DDBJ databases">
        <authorList>
            <person name="Urmite Genomes Urmite Genomes"/>
        </authorList>
    </citation>
    <scope>NUCLEOTIDE SEQUENCE [LARGE SCALE GENOMIC DNA]</scope>
    <source>
        <strain evidence="2 3">Oc5</strain>
    </source>
</reference>
<gene>
    <name evidence="2" type="ORF">BN997_02236</name>
</gene>
<keyword evidence="3" id="KW-1185">Reference proteome</keyword>
<evidence type="ECO:0000259" key="1">
    <source>
        <dbReference type="Pfam" id="PF01814"/>
    </source>
</evidence>
<sequence>MKKQRHDALKPLSHHHHHALVQAMELKQAGTEKTDKSLGESIRGLIDYWEKDAVLHFRDEEEVLLPLYEVYAEKTEIELMKEMLYQHMQIRSFVYAIRENREAPYEKMNQLGELLEKNVRFEEREIFPVIEEAVPGKYLHQVYGKFHRDSYSGF</sequence>
<dbReference type="Pfam" id="PF01814">
    <property type="entry name" value="Hemerythrin"/>
    <property type="match status" value="1"/>
</dbReference>
<dbReference type="Gene3D" id="1.20.120.520">
    <property type="entry name" value="nmb1532 protein domain like"/>
    <property type="match status" value="1"/>
</dbReference>
<dbReference type="Proteomes" id="UP000040453">
    <property type="component" value="Unassembled WGS sequence"/>
</dbReference>
<name>A0A0A1MS19_9BACI</name>
<dbReference type="AlphaFoldDB" id="A0A0A1MS19"/>
<evidence type="ECO:0000313" key="3">
    <source>
        <dbReference type="Proteomes" id="UP000040453"/>
    </source>
</evidence>
<dbReference type="RefSeq" id="WP_042532148.1">
    <property type="nucleotide sequence ID" value="NZ_CAXOIH010000014.1"/>
</dbReference>
<feature type="domain" description="Hemerythrin-like" evidence="1">
    <location>
        <begin position="14"/>
        <end position="129"/>
    </location>
</feature>
<organism evidence="2 3">
    <name type="scientific">Oceanobacillus oncorhynchi</name>
    <dbReference type="NCBI Taxonomy" id="545501"/>
    <lineage>
        <taxon>Bacteria</taxon>
        <taxon>Bacillati</taxon>
        <taxon>Bacillota</taxon>
        <taxon>Bacilli</taxon>
        <taxon>Bacillales</taxon>
        <taxon>Bacillaceae</taxon>
        <taxon>Oceanobacillus</taxon>
    </lineage>
</organism>
<dbReference type="STRING" id="545501.BN997_02236"/>
<protein>
    <recommendedName>
        <fullName evidence="1">Hemerythrin-like domain-containing protein</fullName>
    </recommendedName>
</protein>
<proteinExistence type="predicted"/>
<dbReference type="InterPro" id="IPR012312">
    <property type="entry name" value="Hemerythrin-like"/>
</dbReference>
<accession>A0A0A1MS19</accession>
<evidence type="ECO:0000313" key="2">
    <source>
        <dbReference type="EMBL" id="CEI82372.1"/>
    </source>
</evidence>